<comment type="caution">
    <text evidence="1">The sequence shown here is derived from an EMBL/GenBank/DDBJ whole genome shotgun (WGS) entry which is preliminary data.</text>
</comment>
<proteinExistence type="predicted"/>
<dbReference type="RefSeq" id="WP_189058948.1">
    <property type="nucleotide sequence ID" value="NZ_BMOR01000026.1"/>
</dbReference>
<keyword evidence="2" id="KW-1185">Reference proteome</keyword>
<protein>
    <recommendedName>
        <fullName evidence="3">Two-component sensor histidine kinase</fullName>
    </recommendedName>
</protein>
<evidence type="ECO:0000313" key="2">
    <source>
        <dbReference type="Proteomes" id="UP000645517"/>
    </source>
</evidence>
<reference evidence="2" key="1">
    <citation type="journal article" date="2019" name="Int. J. Syst. Evol. Microbiol.">
        <title>The Global Catalogue of Microorganisms (GCM) 10K type strain sequencing project: providing services to taxonomists for standard genome sequencing and annotation.</title>
        <authorList>
            <consortium name="The Broad Institute Genomics Platform"/>
            <consortium name="The Broad Institute Genome Sequencing Center for Infectious Disease"/>
            <person name="Wu L."/>
            <person name="Ma J."/>
        </authorList>
    </citation>
    <scope>NUCLEOTIDE SEQUENCE [LARGE SCALE GENOMIC DNA]</scope>
    <source>
        <strain evidence="2">JCM 16918</strain>
    </source>
</reference>
<organism evidence="1 2">
    <name type="scientific">Deinococcus daejeonensis</name>
    <dbReference type="NCBI Taxonomy" id="1007098"/>
    <lineage>
        <taxon>Bacteria</taxon>
        <taxon>Thermotogati</taxon>
        <taxon>Deinococcota</taxon>
        <taxon>Deinococci</taxon>
        <taxon>Deinococcales</taxon>
        <taxon>Deinococcaceae</taxon>
        <taxon>Deinococcus</taxon>
    </lineage>
</organism>
<evidence type="ECO:0008006" key="3">
    <source>
        <dbReference type="Google" id="ProtNLM"/>
    </source>
</evidence>
<name>A0ABQ2JDF3_9DEIO</name>
<gene>
    <name evidence="1" type="ORF">GCM10010842_34640</name>
</gene>
<accession>A0ABQ2JDF3</accession>
<dbReference type="EMBL" id="BMOR01000026">
    <property type="protein sequence ID" value="GGN45277.1"/>
    <property type="molecule type" value="Genomic_DNA"/>
</dbReference>
<dbReference type="Proteomes" id="UP000645517">
    <property type="component" value="Unassembled WGS sequence"/>
</dbReference>
<sequence>MPIRSTLERQLLAACVLLLMGTLTVTVAVFTAFTAAQISARAVTHTRDVIEGVRTLQNLERQ</sequence>
<evidence type="ECO:0000313" key="1">
    <source>
        <dbReference type="EMBL" id="GGN45277.1"/>
    </source>
</evidence>